<dbReference type="Pfam" id="PF01381">
    <property type="entry name" value="HTH_3"/>
    <property type="match status" value="1"/>
</dbReference>
<dbReference type="RefSeq" id="WP_076376299.1">
    <property type="nucleotide sequence ID" value="NZ_AP017422.1"/>
</dbReference>
<accession>A0A1N7LPG7</accession>
<organism evidence="2 3">
    <name type="scientific">Filimonas lacunae</name>
    <dbReference type="NCBI Taxonomy" id="477680"/>
    <lineage>
        <taxon>Bacteria</taxon>
        <taxon>Pseudomonadati</taxon>
        <taxon>Bacteroidota</taxon>
        <taxon>Chitinophagia</taxon>
        <taxon>Chitinophagales</taxon>
        <taxon>Chitinophagaceae</taxon>
        <taxon>Filimonas</taxon>
    </lineage>
</organism>
<dbReference type="Gene3D" id="1.10.260.40">
    <property type="entry name" value="lambda repressor-like DNA-binding domains"/>
    <property type="match status" value="1"/>
</dbReference>
<dbReference type="PROSITE" id="PS50943">
    <property type="entry name" value="HTH_CROC1"/>
    <property type="match status" value="1"/>
</dbReference>
<dbReference type="OrthoDB" id="1357763at2"/>
<reference evidence="3" key="1">
    <citation type="submission" date="2017-01" db="EMBL/GenBank/DDBJ databases">
        <authorList>
            <person name="Varghese N."/>
            <person name="Submissions S."/>
        </authorList>
    </citation>
    <scope>NUCLEOTIDE SEQUENCE [LARGE SCALE GENOMIC DNA]</scope>
    <source>
        <strain evidence="3">DSM 21054</strain>
    </source>
</reference>
<dbReference type="EMBL" id="FTOR01000001">
    <property type="protein sequence ID" value="SIS75737.1"/>
    <property type="molecule type" value="Genomic_DNA"/>
</dbReference>
<dbReference type="CDD" id="cd00093">
    <property type="entry name" value="HTH_XRE"/>
    <property type="match status" value="1"/>
</dbReference>
<feature type="domain" description="HTH cro/C1-type" evidence="1">
    <location>
        <begin position="12"/>
        <end position="67"/>
    </location>
</feature>
<name>A0A1N7LPG7_9BACT</name>
<dbReference type="STRING" id="477680.SAMN05421788_1011034"/>
<dbReference type="GO" id="GO:0003677">
    <property type="term" value="F:DNA binding"/>
    <property type="evidence" value="ECO:0007669"/>
    <property type="project" value="InterPro"/>
</dbReference>
<dbReference type="Proteomes" id="UP000186917">
    <property type="component" value="Unassembled WGS sequence"/>
</dbReference>
<dbReference type="AlphaFoldDB" id="A0A1N7LPG7"/>
<dbReference type="SUPFAM" id="SSF47413">
    <property type="entry name" value="lambda repressor-like DNA-binding domains"/>
    <property type="match status" value="1"/>
</dbReference>
<keyword evidence="3" id="KW-1185">Reference proteome</keyword>
<protein>
    <submittedName>
        <fullName evidence="2">Transcriptional regulator, y4mF family</fullName>
    </submittedName>
</protein>
<evidence type="ECO:0000313" key="2">
    <source>
        <dbReference type="EMBL" id="SIS75737.1"/>
    </source>
</evidence>
<proteinExistence type="predicted"/>
<dbReference type="SMART" id="SM00530">
    <property type="entry name" value="HTH_XRE"/>
    <property type="match status" value="1"/>
</dbReference>
<gene>
    <name evidence="2" type="ORF">SAMN05421788_1011034</name>
</gene>
<dbReference type="InterPro" id="IPR001387">
    <property type="entry name" value="Cro/C1-type_HTH"/>
</dbReference>
<dbReference type="InterPro" id="IPR010982">
    <property type="entry name" value="Lambda_DNA-bd_dom_sf"/>
</dbReference>
<sequence>MRNDAEELGSIIRKRRELLGLLQPDLADVAGISTRTIQLVEQGKGNPSLETLYKLIHPLGLTFKVELKSASENNKS</sequence>
<evidence type="ECO:0000259" key="1">
    <source>
        <dbReference type="PROSITE" id="PS50943"/>
    </source>
</evidence>
<evidence type="ECO:0000313" key="3">
    <source>
        <dbReference type="Proteomes" id="UP000186917"/>
    </source>
</evidence>